<dbReference type="EMBL" id="CP013068">
    <property type="protein sequence ID" value="ALV29407.1"/>
    <property type="molecule type" value="Genomic_DNA"/>
</dbReference>
<dbReference type="Proteomes" id="UP000064921">
    <property type="component" value="Chromosome"/>
</dbReference>
<keyword evidence="1" id="KW-0472">Membrane</keyword>
<dbReference type="PANTHER" id="PTHR40547:SF1">
    <property type="entry name" value="SLL0298 PROTEIN"/>
    <property type="match status" value="1"/>
</dbReference>
<protein>
    <recommendedName>
        <fullName evidence="2">DUF2062 domain-containing protein</fullName>
    </recommendedName>
</protein>
<dbReference type="InterPro" id="IPR018639">
    <property type="entry name" value="DUF2062"/>
</dbReference>
<evidence type="ECO:0000259" key="2">
    <source>
        <dbReference type="Pfam" id="PF09835"/>
    </source>
</evidence>
<feature type="transmembrane region" description="Helical" evidence="1">
    <location>
        <begin position="45"/>
        <end position="68"/>
    </location>
</feature>
<keyword evidence="1" id="KW-0812">Transmembrane</keyword>
<sequence>MLFQRRTPPTRLQKMRVAVWPRESWSRSFRYYGKRVLRLTASPDAIARGFAAGAFASFTPLMGFHFLLAAACAFAIRGNMLASALGTAVGNPLTFPFIWAATYKLGHLILGSSQHEIARREGATRYGFNLMEQSFDTLWPVIKPMLIGGIPLGLVCGALCYVIVFQSVRTYQEAKRLRLEKRRDASRKAE</sequence>
<dbReference type="AlphaFoldDB" id="A0A0U3ETD8"/>
<evidence type="ECO:0000313" key="4">
    <source>
        <dbReference type="Proteomes" id="UP000064921"/>
    </source>
</evidence>
<dbReference type="RefSeq" id="WP_058900231.1">
    <property type="nucleotide sequence ID" value="NZ_CM011124.1"/>
</dbReference>
<proteinExistence type="predicted"/>
<feature type="transmembrane region" description="Helical" evidence="1">
    <location>
        <begin position="80"/>
        <end position="101"/>
    </location>
</feature>
<dbReference type="PANTHER" id="PTHR40547">
    <property type="entry name" value="SLL0298 PROTEIN"/>
    <property type="match status" value="1"/>
</dbReference>
<dbReference type="Pfam" id="PF09835">
    <property type="entry name" value="DUF2062"/>
    <property type="match status" value="1"/>
</dbReference>
<dbReference type="eggNOG" id="COG3216">
    <property type="taxonomic scope" value="Bacteria"/>
</dbReference>
<gene>
    <name evidence="3" type="ORF">APZ00_22130</name>
</gene>
<feature type="transmembrane region" description="Helical" evidence="1">
    <location>
        <begin position="145"/>
        <end position="168"/>
    </location>
</feature>
<name>A0A0U3ETD8_9HYPH</name>
<organism evidence="3 4">
    <name type="scientific">Pannonibacter phragmitetus</name>
    <dbReference type="NCBI Taxonomy" id="121719"/>
    <lineage>
        <taxon>Bacteria</taxon>
        <taxon>Pseudomonadati</taxon>
        <taxon>Pseudomonadota</taxon>
        <taxon>Alphaproteobacteria</taxon>
        <taxon>Hyphomicrobiales</taxon>
        <taxon>Stappiaceae</taxon>
        <taxon>Pannonibacter</taxon>
    </lineage>
</organism>
<keyword evidence="4" id="KW-1185">Reference proteome</keyword>
<keyword evidence="1" id="KW-1133">Transmembrane helix</keyword>
<feature type="domain" description="DUF2062" evidence="2">
    <location>
        <begin position="27"/>
        <end position="175"/>
    </location>
</feature>
<dbReference type="STRING" id="121719.APZ00_22130"/>
<accession>A0A0U3ETD8</accession>
<evidence type="ECO:0000256" key="1">
    <source>
        <dbReference type="SAM" id="Phobius"/>
    </source>
</evidence>
<evidence type="ECO:0000313" key="3">
    <source>
        <dbReference type="EMBL" id="ALV29407.1"/>
    </source>
</evidence>
<dbReference type="KEGG" id="pphr:APZ00_22130"/>
<reference evidence="3 4" key="1">
    <citation type="submission" date="2015-10" db="EMBL/GenBank/DDBJ databases">
        <title>The world's first case of liver abscess caused by Pannonibacter phragmitetus.</title>
        <authorList>
            <person name="Ming D."/>
            <person name="Wang M."/>
            <person name="Zhou Y."/>
            <person name="Jiang T."/>
            <person name="Hu S."/>
        </authorList>
    </citation>
    <scope>NUCLEOTIDE SEQUENCE [LARGE SCALE GENOMIC DNA]</scope>
    <source>
        <strain evidence="3 4">31801</strain>
    </source>
</reference>